<dbReference type="PROSITE" id="PS51465">
    <property type="entry name" value="KAZAL_2"/>
    <property type="match status" value="1"/>
</dbReference>
<feature type="domain" description="SRCR" evidence="12">
    <location>
        <begin position="1260"/>
        <end position="1386"/>
    </location>
</feature>
<feature type="compositionally biased region" description="Pro residues" evidence="10">
    <location>
        <begin position="1490"/>
        <end position="1502"/>
    </location>
</feature>
<dbReference type="Proteomes" id="UP001054857">
    <property type="component" value="Unassembled WGS sequence"/>
</dbReference>
<reference evidence="14 15" key="1">
    <citation type="journal article" date="2021" name="Sci. Rep.">
        <title>Genome sequencing of the multicellular alga Astrephomene provides insights into convergent evolution of germ-soma differentiation.</title>
        <authorList>
            <person name="Yamashita S."/>
            <person name="Yamamoto K."/>
            <person name="Matsuzaki R."/>
            <person name="Suzuki S."/>
            <person name="Yamaguchi H."/>
            <person name="Hirooka S."/>
            <person name="Minakuchi Y."/>
            <person name="Miyagishima S."/>
            <person name="Kawachi M."/>
            <person name="Toyoda A."/>
            <person name="Nozaki H."/>
        </authorList>
    </citation>
    <scope>NUCLEOTIDE SEQUENCE [LARGE SCALE GENOMIC DNA]</scope>
    <source>
        <strain evidence="14 15">NIES-4017</strain>
    </source>
</reference>
<feature type="chain" id="PRO_5041963697" description="Serine protease" evidence="11">
    <location>
        <begin position="35"/>
        <end position="1585"/>
    </location>
</feature>
<feature type="compositionally biased region" description="Pro residues" evidence="10">
    <location>
        <begin position="1053"/>
        <end position="1075"/>
    </location>
</feature>
<evidence type="ECO:0000256" key="2">
    <source>
        <dbReference type="ARBA" id="ARBA00022692"/>
    </source>
</evidence>
<feature type="domain" description="SRCR" evidence="12">
    <location>
        <begin position="660"/>
        <end position="769"/>
    </location>
</feature>
<name>A0AAD3HFU4_9CHLO</name>
<keyword evidence="9" id="KW-0325">Glycoprotein</keyword>
<feature type="domain" description="SRCR" evidence="12">
    <location>
        <begin position="529"/>
        <end position="639"/>
    </location>
</feature>
<feature type="compositionally biased region" description="Pro residues" evidence="10">
    <location>
        <begin position="1084"/>
        <end position="1102"/>
    </location>
</feature>
<evidence type="ECO:0000256" key="4">
    <source>
        <dbReference type="ARBA" id="ARBA00022737"/>
    </source>
</evidence>
<dbReference type="Gene3D" id="3.10.250.10">
    <property type="entry name" value="SRCR-like domain"/>
    <property type="match status" value="6"/>
</dbReference>
<feature type="compositionally biased region" description="Pro residues" evidence="10">
    <location>
        <begin position="501"/>
        <end position="517"/>
    </location>
</feature>
<feature type="region of interest" description="Disordered" evidence="10">
    <location>
        <begin position="1049"/>
        <end position="1105"/>
    </location>
</feature>
<feature type="domain" description="SRCR" evidence="12">
    <location>
        <begin position="918"/>
        <end position="1049"/>
    </location>
</feature>
<dbReference type="GO" id="GO:0016020">
    <property type="term" value="C:membrane"/>
    <property type="evidence" value="ECO:0007669"/>
    <property type="project" value="UniProtKB-SubCell"/>
</dbReference>
<dbReference type="EMBL" id="BMAR01000001">
    <property type="protein sequence ID" value="GFR39709.1"/>
    <property type="molecule type" value="Genomic_DNA"/>
</dbReference>
<dbReference type="FunFam" id="3.10.250.10:FF:000007">
    <property type="entry name" value="Soluble scavenger receptor cysteine-rich domain-containing protein SSC5D"/>
    <property type="match status" value="1"/>
</dbReference>
<evidence type="ECO:0000256" key="9">
    <source>
        <dbReference type="ARBA" id="ARBA00023180"/>
    </source>
</evidence>
<feature type="domain" description="Kazal-like" evidence="13">
    <location>
        <begin position="38"/>
        <end position="83"/>
    </location>
</feature>
<dbReference type="InterPro" id="IPR043504">
    <property type="entry name" value="Peptidase_S1_PA_chymotrypsin"/>
</dbReference>
<keyword evidence="8" id="KW-0675">Receptor</keyword>
<dbReference type="InterPro" id="IPR018114">
    <property type="entry name" value="TRYPSIN_HIS"/>
</dbReference>
<feature type="compositionally biased region" description="Pro residues" evidence="10">
    <location>
        <begin position="1395"/>
        <end position="1484"/>
    </location>
</feature>
<evidence type="ECO:0000256" key="5">
    <source>
        <dbReference type="ARBA" id="ARBA00022989"/>
    </source>
</evidence>
<dbReference type="Pfam" id="PF00530">
    <property type="entry name" value="SRCR"/>
    <property type="match status" value="6"/>
</dbReference>
<evidence type="ECO:0000256" key="1">
    <source>
        <dbReference type="ARBA" id="ARBA00004167"/>
    </source>
</evidence>
<organism evidence="14 15">
    <name type="scientific">Astrephomene gubernaculifera</name>
    <dbReference type="NCBI Taxonomy" id="47775"/>
    <lineage>
        <taxon>Eukaryota</taxon>
        <taxon>Viridiplantae</taxon>
        <taxon>Chlorophyta</taxon>
        <taxon>core chlorophytes</taxon>
        <taxon>Chlorophyceae</taxon>
        <taxon>CS clade</taxon>
        <taxon>Chlamydomonadales</taxon>
        <taxon>Astrephomenaceae</taxon>
        <taxon>Astrephomene</taxon>
    </lineage>
</organism>
<feature type="domain" description="SRCR" evidence="12">
    <location>
        <begin position="790"/>
        <end position="896"/>
    </location>
</feature>
<proteinExistence type="predicted"/>
<dbReference type="SMART" id="SM00202">
    <property type="entry name" value="SR"/>
    <property type="match status" value="6"/>
</dbReference>
<dbReference type="GO" id="GO:0004252">
    <property type="term" value="F:serine-type endopeptidase activity"/>
    <property type="evidence" value="ECO:0007669"/>
    <property type="project" value="InterPro"/>
</dbReference>
<comment type="subcellular location">
    <subcellularLocation>
        <location evidence="1">Membrane</location>
        <topology evidence="1">Single-pass membrane protein</topology>
    </subcellularLocation>
</comment>
<evidence type="ECO:0000256" key="11">
    <source>
        <dbReference type="SAM" id="SignalP"/>
    </source>
</evidence>
<dbReference type="PROSITE" id="PS00420">
    <property type="entry name" value="SRCR_1"/>
    <property type="match status" value="1"/>
</dbReference>
<dbReference type="PRINTS" id="PR00258">
    <property type="entry name" value="SPERACTRCPTR"/>
</dbReference>
<dbReference type="PANTHER" id="PTHR19331:SF465">
    <property type="entry name" value="EGG PEPTIDE SPERACT RECEPTOR"/>
    <property type="match status" value="1"/>
</dbReference>
<dbReference type="PROSITE" id="PS00134">
    <property type="entry name" value="TRYPSIN_HIS"/>
    <property type="match status" value="1"/>
</dbReference>
<gene>
    <name evidence="14" type="ORF">Agub_g188</name>
</gene>
<evidence type="ECO:0000259" key="12">
    <source>
        <dbReference type="PROSITE" id="PS50287"/>
    </source>
</evidence>
<feature type="region of interest" description="Disordered" evidence="10">
    <location>
        <begin position="89"/>
        <end position="137"/>
    </location>
</feature>
<evidence type="ECO:0000256" key="10">
    <source>
        <dbReference type="SAM" id="MobiDB-lite"/>
    </source>
</evidence>
<sequence>MIANMKHFHLINVFSLALLVFLQSWGFQPPFVDASPSIGDTQSCQLCPSDISPVCANGILTLQNECLALCQGLLLFQPGPCEVDPLFESLAAPEGTPPPSPIAASQSPLATQSGLQQAGSTPPADESGVGRNPNPETVNRYRLEGYVYLGNAGDLGFSGVPSAEKQEAHRRARRALQDGAQSSSSPDADWDPSKLVYRSFRLHRDGSLYAETQPWTLAEASLPPSGSRGGSARMPPSHRRQLSERPGAHAAGRSGRSLLQADGRYPVTSTHYWPNNALVQMYFQTSSSWEACSGTWVSGYDILTAAHCLTNWDTLETYPVDSYQIRPGMDGQDVPYGTYQALFTSWYRGEFAIGEQPSSVNYYDIGMIRVAQLSPDYPLPYHSYMGYKYDCSKSLYSATTCGYPVDKADGYYLDVMGWYQWCCDFSFGGSTCEPGAQVSAWCNAVAGQSGSAVLDLADQRVIGVLSGKPTASNSTSIWAPITAQHFAALERWRYDGADPLHPAPSQPSSPPPPPPFDPQRYACTTPGSVRLVPTGGLASQGRVEVCMADVIGASYWWTSVCSRTWGYAEAEVVCRQLNILGQAVPANGFFGPQGADQKYFWVTNVTCTGDEATLADCRQNAWGNLDSCSAAEVAGVVCDFKDAGSSGSTPDSIDSAYQYASYPCGSDWQVRVNGTASGRVEVCLNGTWGSVCDDGWDDQDAQVACRNMGFSYGTALNGASTDNGPTGMRVWLSQVNCTGSEVDLSECTTDSPVGATQCTHAMDAGVSCSNDALTPAIPYAAPTCDEAGAVRLVPAEDVAAPGGAAVSGRVEMCFKRRWGAVCADSYWDATDALVVCRSLGYRYSYVASTTSTSGEPVWAQWVQCSGTENDLTRCLVWGWQDVGSCPGGARAAVACSNSSMAVPPPPASPFACTTAGAIRLVGEQSYNDTAAGTAGGRVEYCYNGQWGTMCQDSWSAPEARVVCRSLGYSYGGTAGNGTFGAAPRNQPVWLSYLDCYGNETSLRDCYKFNLLSSSNVEVSGYVGFPQGTQYGNMAGYCPQHAADLTVRCSKQFIPPPPPPSPPSPPSPPPRSPRQPPSEDGSSVPSPPSPPPPSPPSPPPPYWSSPGCPEPGALRLMDGPSPLAGRLEVCYNGMWGTVCQPNWDDTLTNMVCRQLLGGSSSAYGVTVTTGFAGITSGTFPRFQTANATVPKWLDPAYFRGLCYGTERRLADCVPPEAWGRVNSSCTHNWDVGVACWPSKAAVVATPVLTAPPYGCSNEMEVRLVNGSTPGMGRVEVCKNGQWGVMCGGGLNNTVAAAVCRGLGYAGGGYVNNILSGRLGVMCGDAVNCRPLMYGGPAPGQPVWVWSTSCPPGARSLWDCTLTTTRPASGFYVNSTGQCTAPARVVCIHTDFLPPPPLPPPPPSPPSVPSSPAPPSPAPPRPSPSPPSLPLSPEPPSPEPPSPEPPSLPPPPPPTQPTSPGVPPPPPPPEPHAWPTVPMSPPPLAPSYPTTPASPPPPPPPLAPSYPTNPASPSSPPPPPYSSHQPASMPPPPAPDRNTADTPPPADSAPSGAYPPGQPAPTYATPPPPYYDSSATLGRKASNHRRF</sequence>
<dbReference type="PRINTS" id="PR01217">
    <property type="entry name" value="PRICHEXTENSN"/>
</dbReference>
<dbReference type="PROSITE" id="PS50287">
    <property type="entry name" value="SRCR_2"/>
    <property type="match status" value="6"/>
</dbReference>
<feature type="signal peptide" evidence="11">
    <location>
        <begin position="1"/>
        <end position="34"/>
    </location>
</feature>
<evidence type="ECO:0000256" key="8">
    <source>
        <dbReference type="ARBA" id="ARBA00023170"/>
    </source>
</evidence>
<keyword evidence="3 11" id="KW-0732">Signal</keyword>
<protein>
    <recommendedName>
        <fullName evidence="16">Serine protease</fullName>
    </recommendedName>
</protein>
<feature type="compositionally biased region" description="Polar residues" evidence="10">
    <location>
        <begin position="111"/>
        <end position="120"/>
    </location>
</feature>
<accession>A0AAD3HFU4</accession>
<comment type="caution">
    <text evidence="14">The sequence shown here is derived from an EMBL/GenBank/DDBJ whole genome shotgun (WGS) entry which is preliminary data.</text>
</comment>
<dbReference type="SUPFAM" id="SSF50494">
    <property type="entry name" value="Trypsin-like serine proteases"/>
    <property type="match status" value="1"/>
</dbReference>
<evidence type="ECO:0000259" key="13">
    <source>
        <dbReference type="PROSITE" id="PS51465"/>
    </source>
</evidence>
<dbReference type="SUPFAM" id="SSF56487">
    <property type="entry name" value="SRCR-like"/>
    <property type="match status" value="6"/>
</dbReference>
<feature type="region of interest" description="Disordered" evidence="10">
    <location>
        <begin position="219"/>
        <end position="260"/>
    </location>
</feature>
<dbReference type="InterPro" id="IPR001190">
    <property type="entry name" value="SRCR"/>
</dbReference>
<keyword evidence="2" id="KW-0812">Transmembrane</keyword>
<feature type="region of interest" description="Disordered" evidence="10">
    <location>
        <begin position="499"/>
        <end position="520"/>
    </location>
</feature>
<evidence type="ECO:0000256" key="7">
    <source>
        <dbReference type="ARBA" id="ARBA00023157"/>
    </source>
</evidence>
<dbReference type="GO" id="GO:0006508">
    <property type="term" value="P:proteolysis"/>
    <property type="evidence" value="ECO:0007669"/>
    <property type="project" value="InterPro"/>
</dbReference>
<feature type="domain" description="SRCR" evidence="12">
    <location>
        <begin position="1113"/>
        <end position="1235"/>
    </location>
</feature>
<keyword evidence="6" id="KW-0472">Membrane</keyword>
<feature type="region of interest" description="Disordered" evidence="10">
    <location>
        <begin position="159"/>
        <end position="191"/>
    </location>
</feature>
<evidence type="ECO:0000256" key="6">
    <source>
        <dbReference type="ARBA" id="ARBA00023136"/>
    </source>
</evidence>
<evidence type="ECO:0000256" key="3">
    <source>
        <dbReference type="ARBA" id="ARBA00022729"/>
    </source>
</evidence>
<dbReference type="InterPro" id="IPR009003">
    <property type="entry name" value="Peptidase_S1_PA"/>
</dbReference>
<dbReference type="PANTHER" id="PTHR19331">
    <property type="entry name" value="SCAVENGER RECEPTOR DOMAIN-CONTAINING"/>
    <property type="match status" value="1"/>
</dbReference>
<feature type="region of interest" description="Disordered" evidence="10">
    <location>
        <begin position="1395"/>
        <end position="1585"/>
    </location>
</feature>
<feature type="compositionally biased region" description="Pro residues" evidence="10">
    <location>
        <begin position="1554"/>
        <end position="1568"/>
    </location>
</feature>
<dbReference type="InterPro" id="IPR002350">
    <property type="entry name" value="Kazal_dom"/>
</dbReference>
<dbReference type="Gene3D" id="2.40.10.10">
    <property type="entry name" value="Trypsin-like serine proteases"/>
    <property type="match status" value="2"/>
</dbReference>
<evidence type="ECO:0000313" key="14">
    <source>
        <dbReference type="EMBL" id="GFR39709.1"/>
    </source>
</evidence>
<evidence type="ECO:0000313" key="15">
    <source>
        <dbReference type="Proteomes" id="UP001054857"/>
    </source>
</evidence>
<keyword evidence="5" id="KW-1133">Transmembrane helix</keyword>
<dbReference type="InterPro" id="IPR036772">
    <property type="entry name" value="SRCR-like_dom_sf"/>
</dbReference>
<keyword evidence="15" id="KW-1185">Reference proteome</keyword>
<evidence type="ECO:0008006" key="16">
    <source>
        <dbReference type="Google" id="ProtNLM"/>
    </source>
</evidence>
<keyword evidence="7" id="KW-1015">Disulfide bond</keyword>
<keyword evidence="4" id="KW-0677">Repeat</keyword>
<dbReference type="FunFam" id="3.10.250.10:FF:000016">
    <property type="entry name" value="Scavenger receptor cysteine-rich protein type 12"/>
    <property type="match status" value="3"/>
</dbReference>